<protein>
    <submittedName>
        <fullName evidence="12">FAD-dependent oxidoreductase</fullName>
    </submittedName>
</protein>
<name>A0A9D1DN72_9FIRM</name>
<dbReference type="SUPFAM" id="SSF51971">
    <property type="entry name" value="Nucleotide-binding domain"/>
    <property type="match status" value="1"/>
</dbReference>
<organism evidence="12 13">
    <name type="scientific">Candidatus Scatomorpha intestinigallinarum</name>
    <dbReference type="NCBI Taxonomy" id="2840923"/>
    <lineage>
        <taxon>Bacteria</taxon>
        <taxon>Bacillati</taxon>
        <taxon>Bacillota</taxon>
        <taxon>Clostridia</taxon>
        <taxon>Eubacteriales</taxon>
        <taxon>Candidatus Scatomorpha</taxon>
    </lineage>
</organism>
<dbReference type="AlphaFoldDB" id="A0A9D1DN72"/>
<evidence type="ECO:0000256" key="1">
    <source>
        <dbReference type="ARBA" id="ARBA00001917"/>
    </source>
</evidence>
<accession>A0A9D1DN72</accession>
<dbReference type="Pfam" id="PF00724">
    <property type="entry name" value="Oxidored_FMN"/>
    <property type="match status" value="1"/>
</dbReference>
<reference evidence="12" key="1">
    <citation type="submission" date="2020-10" db="EMBL/GenBank/DDBJ databases">
        <authorList>
            <person name="Gilroy R."/>
        </authorList>
    </citation>
    <scope>NUCLEOTIDE SEQUENCE</scope>
    <source>
        <strain evidence="12">ChiGjej3B3-7149</strain>
    </source>
</reference>
<dbReference type="GO" id="GO:0046872">
    <property type="term" value="F:metal ion binding"/>
    <property type="evidence" value="ECO:0007669"/>
    <property type="project" value="UniProtKB-KW"/>
</dbReference>
<dbReference type="CDD" id="cd02803">
    <property type="entry name" value="OYE_like_FMN_family"/>
    <property type="match status" value="1"/>
</dbReference>
<evidence type="ECO:0000259" key="10">
    <source>
        <dbReference type="Pfam" id="PF00724"/>
    </source>
</evidence>
<comment type="cofactor">
    <cofactor evidence="1">
        <name>FMN</name>
        <dbReference type="ChEBI" id="CHEBI:58210"/>
    </cofactor>
</comment>
<evidence type="ECO:0000256" key="7">
    <source>
        <dbReference type="ARBA" id="ARBA00023002"/>
    </source>
</evidence>
<keyword evidence="5" id="KW-0288">FMN</keyword>
<dbReference type="EMBL" id="DVHH01000237">
    <property type="protein sequence ID" value="HIR55886.1"/>
    <property type="molecule type" value="Genomic_DNA"/>
</dbReference>
<reference evidence="12" key="2">
    <citation type="journal article" date="2021" name="PeerJ">
        <title>Extensive microbial diversity within the chicken gut microbiome revealed by metagenomics and culture.</title>
        <authorList>
            <person name="Gilroy R."/>
            <person name="Ravi A."/>
            <person name="Getino M."/>
            <person name="Pursley I."/>
            <person name="Horton D.L."/>
            <person name="Alikhan N.F."/>
            <person name="Baker D."/>
            <person name="Gharbi K."/>
            <person name="Hall N."/>
            <person name="Watson M."/>
            <person name="Adriaenssens E.M."/>
            <person name="Foster-Nyarko E."/>
            <person name="Jarju S."/>
            <person name="Secka A."/>
            <person name="Antonio M."/>
            <person name="Oren A."/>
            <person name="Chaudhuri R.R."/>
            <person name="La Ragione R."/>
            <person name="Hildebrand F."/>
            <person name="Pallen M.J."/>
        </authorList>
    </citation>
    <scope>NUCLEOTIDE SEQUENCE</scope>
    <source>
        <strain evidence="12">ChiGjej3B3-7149</strain>
    </source>
</reference>
<evidence type="ECO:0000259" key="11">
    <source>
        <dbReference type="Pfam" id="PF07992"/>
    </source>
</evidence>
<dbReference type="InterPro" id="IPR023753">
    <property type="entry name" value="FAD/NAD-binding_dom"/>
</dbReference>
<dbReference type="GO" id="GO:0010181">
    <property type="term" value="F:FMN binding"/>
    <property type="evidence" value="ECO:0007669"/>
    <property type="project" value="InterPro"/>
</dbReference>
<gene>
    <name evidence="12" type="ORF">IAD36_09865</name>
</gene>
<feature type="domain" description="NADH:flavin oxidoreductase/NADH oxidase N-terminal" evidence="10">
    <location>
        <begin position="5"/>
        <end position="340"/>
    </location>
</feature>
<evidence type="ECO:0000256" key="8">
    <source>
        <dbReference type="ARBA" id="ARBA00023004"/>
    </source>
</evidence>
<dbReference type="SUPFAM" id="SSF51395">
    <property type="entry name" value="FMN-linked oxidoreductases"/>
    <property type="match status" value="1"/>
</dbReference>
<dbReference type="PRINTS" id="PR00469">
    <property type="entry name" value="PNDRDTASEII"/>
</dbReference>
<dbReference type="Proteomes" id="UP000824238">
    <property type="component" value="Unassembled WGS sequence"/>
</dbReference>
<proteinExistence type="inferred from homology"/>
<dbReference type="PRINTS" id="PR00368">
    <property type="entry name" value="FADPNR"/>
</dbReference>
<evidence type="ECO:0000256" key="2">
    <source>
        <dbReference type="ARBA" id="ARBA00001966"/>
    </source>
</evidence>
<feature type="domain" description="FAD/NAD(P)-binding" evidence="11">
    <location>
        <begin position="389"/>
        <end position="613"/>
    </location>
</feature>
<dbReference type="PANTHER" id="PTHR42917">
    <property type="entry name" value="2,4-DIENOYL-COA REDUCTASE"/>
    <property type="match status" value="1"/>
</dbReference>
<evidence type="ECO:0000256" key="6">
    <source>
        <dbReference type="ARBA" id="ARBA00022723"/>
    </source>
</evidence>
<evidence type="ECO:0000256" key="9">
    <source>
        <dbReference type="ARBA" id="ARBA00023014"/>
    </source>
</evidence>
<evidence type="ECO:0000256" key="5">
    <source>
        <dbReference type="ARBA" id="ARBA00022643"/>
    </source>
</evidence>
<dbReference type="GO" id="GO:0051536">
    <property type="term" value="F:iron-sulfur cluster binding"/>
    <property type="evidence" value="ECO:0007669"/>
    <property type="project" value="UniProtKB-KW"/>
</dbReference>
<evidence type="ECO:0000256" key="3">
    <source>
        <dbReference type="ARBA" id="ARBA00011048"/>
    </source>
</evidence>
<sequence length="648" mass="70097">MKYEKLFEKGKIGRLELRNRVVMTAMGVMLGDWNGCATPEYARFYEERARGGCGLIIPEFTSVDPDSGHCNRIQLGIYDARQIRSMEDICDAVHRHGAKIFVQLHHGGREAPPALNGGRQAMAPSVELNSVIGRDTILPREMTVEDIDRLVGLFVQAAVNSELAGADGVEIHGAHGYLLQQFMSPYTNKRTDEYGGSMENRCRFMVRILKGIREAVGPNFVVGARINGNDFVEGGNDQDACVEIAKYLEPYVDYFNVSCGVYASAATMIEPCYSPEGWRRPFVEAIKHAVKVPVIGVNALRHTEEAEKLLEEGVCDFVGMSRMHIADPYLVAKAKAGREDLIRKCLKCMNCNKSVVAGRNLHCAINPVAGRETRFGDDKLIVNGAGRPVAIIGGGPAGMQAALLMKKRGFAPVIFEKSGSLGGSAILASKAPCKQMAQEFVDTQAAEMKEYGIEVHLNTPATPSRLKALDPYCVVIACGGEQIVPKIPGADGENVYYIEDVLLGRVKFEGKRVAVIGGGHVGLEVAHYLCADNKVTVVEMQKEVGASIYRTAKYKLLALLCEAGVEILTQHAIAGVKEGAAVLKKMDTGEEVEIAADVVVMALGNRPDAAYIDSVASVCERTVVIGDAVSAGTMADATRAAYEKCFCI</sequence>
<evidence type="ECO:0000313" key="12">
    <source>
        <dbReference type="EMBL" id="HIR55886.1"/>
    </source>
</evidence>
<keyword evidence="4" id="KW-0285">Flavoprotein</keyword>
<keyword evidence="8" id="KW-0408">Iron</keyword>
<keyword evidence="6" id="KW-0479">Metal-binding</keyword>
<dbReference type="InterPro" id="IPR051793">
    <property type="entry name" value="NADH:flavin_oxidoreductase"/>
</dbReference>
<keyword evidence="7" id="KW-0560">Oxidoreductase</keyword>
<dbReference type="Pfam" id="PF07992">
    <property type="entry name" value="Pyr_redox_2"/>
    <property type="match status" value="1"/>
</dbReference>
<dbReference type="Gene3D" id="3.40.50.720">
    <property type="entry name" value="NAD(P)-binding Rossmann-like Domain"/>
    <property type="match status" value="1"/>
</dbReference>
<dbReference type="PANTHER" id="PTHR42917:SF2">
    <property type="entry name" value="2,4-DIENOYL-COA REDUCTASE [(2E)-ENOYL-COA-PRODUCING]"/>
    <property type="match status" value="1"/>
</dbReference>
<comment type="cofactor">
    <cofactor evidence="2">
        <name>[4Fe-4S] cluster</name>
        <dbReference type="ChEBI" id="CHEBI:49883"/>
    </cofactor>
</comment>
<dbReference type="Gene3D" id="3.50.50.60">
    <property type="entry name" value="FAD/NAD(P)-binding domain"/>
    <property type="match status" value="1"/>
</dbReference>
<evidence type="ECO:0000313" key="13">
    <source>
        <dbReference type="Proteomes" id="UP000824238"/>
    </source>
</evidence>
<comment type="caution">
    <text evidence="12">The sequence shown here is derived from an EMBL/GenBank/DDBJ whole genome shotgun (WGS) entry which is preliminary data.</text>
</comment>
<dbReference type="InterPro" id="IPR036188">
    <property type="entry name" value="FAD/NAD-bd_sf"/>
</dbReference>
<dbReference type="GO" id="GO:0016491">
    <property type="term" value="F:oxidoreductase activity"/>
    <property type="evidence" value="ECO:0007669"/>
    <property type="project" value="UniProtKB-KW"/>
</dbReference>
<dbReference type="InterPro" id="IPR001155">
    <property type="entry name" value="OxRdtase_FMN_N"/>
</dbReference>
<comment type="similarity">
    <text evidence="3">In the N-terminal section; belongs to the NADH:flavin oxidoreductase/NADH oxidase family.</text>
</comment>
<dbReference type="Gene3D" id="3.20.20.70">
    <property type="entry name" value="Aldolase class I"/>
    <property type="match status" value="1"/>
</dbReference>
<keyword evidence="9" id="KW-0411">Iron-sulfur</keyword>
<dbReference type="InterPro" id="IPR013785">
    <property type="entry name" value="Aldolase_TIM"/>
</dbReference>
<evidence type="ECO:0000256" key="4">
    <source>
        <dbReference type="ARBA" id="ARBA00022630"/>
    </source>
</evidence>